<dbReference type="InterPro" id="IPR005467">
    <property type="entry name" value="His_kinase_dom"/>
</dbReference>
<evidence type="ECO:0000256" key="7">
    <source>
        <dbReference type="ARBA" id="ARBA00023128"/>
    </source>
</evidence>
<feature type="chain" id="PRO_5046178764" description="Protein-serine/threonine kinase" evidence="9">
    <location>
        <begin position="24"/>
        <end position="406"/>
    </location>
</feature>
<dbReference type="InterPro" id="IPR036784">
    <property type="entry name" value="AK/P_DHK_N_sf"/>
</dbReference>
<feature type="domain" description="Histidine kinase" evidence="10">
    <location>
        <begin position="264"/>
        <end position="398"/>
    </location>
</feature>
<dbReference type="PROSITE" id="PS50109">
    <property type="entry name" value="HIS_KIN"/>
    <property type="match status" value="1"/>
</dbReference>
<dbReference type="GeneID" id="106811570"/>
<dbReference type="Pfam" id="PF02518">
    <property type="entry name" value="HATPase_c"/>
    <property type="match status" value="1"/>
</dbReference>
<dbReference type="RefSeq" id="XP_014670728.1">
    <property type="nucleotide sequence ID" value="XM_014815242.1"/>
</dbReference>
<dbReference type="Gene3D" id="3.30.565.10">
    <property type="entry name" value="Histidine kinase-like ATPase, C-terminal domain"/>
    <property type="match status" value="1"/>
</dbReference>
<dbReference type="Pfam" id="PF10436">
    <property type="entry name" value="BCDHK_Adom3"/>
    <property type="match status" value="1"/>
</dbReference>
<dbReference type="PANTHER" id="PTHR11947:SF20">
    <property type="entry name" value="[3-METHYL-2-OXOBUTANOATE DEHYDROGENASE [LIPOAMIDE]] KINASE, MITOCHONDRIAL"/>
    <property type="match status" value="1"/>
</dbReference>
<dbReference type="CDD" id="cd16929">
    <property type="entry name" value="HATPase_PDK-like"/>
    <property type="match status" value="1"/>
</dbReference>
<dbReference type="PANTHER" id="PTHR11947">
    <property type="entry name" value="PYRUVATE DEHYDROGENASE KINASE"/>
    <property type="match status" value="1"/>
</dbReference>
<comment type="similarity">
    <text evidence="1 8">Belongs to the PDK/BCKDK protein kinase family.</text>
</comment>
<proteinExistence type="inferred from homology"/>
<gene>
    <name evidence="12" type="primary">LOC106811570</name>
</gene>
<evidence type="ECO:0000256" key="2">
    <source>
        <dbReference type="ARBA" id="ARBA00022553"/>
    </source>
</evidence>
<keyword evidence="6 8" id="KW-0067">ATP-binding</keyword>
<reference evidence="12" key="1">
    <citation type="submission" date="2025-08" db="UniProtKB">
        <authorList>
            <consortium name="RefSeq"/>
        </authorList>
    </citation>
    <scope>IDENTIFICATION</scope>
</reference>
<dbReference type="SUPFAM" id="SSF69012">
    <property type="entry name" value="alpha-ketoacid dehydrogenase kinase, N-terminal domain"/>
    <property type="match status" value="1"/>
</dbReference>
<evidence type="ECO:0000256" key="9">
    <source>
        <dbReference type="SAM" id="SignalP"/>
    </source>
</evidence>
<evidence type="ECO:0000256" key="5">
    <source>
        <dbReference type="ARBA" id="ARBA00022777"/>
    </source>
</evidence>
<feature type="signal peptide" evidence="9">
    <location>
        <begin position="1"/>
        <end position="23"/>
    </location>
</feature>
<evidence type="ECO:0000256" key="8">
    <source>
        <dbReference type="RuleBase" id="RU366032"/>
    </source>
</evidence>
<dbReference type="EC" id="2.7.11.-" evidence="8"/>
<evidence type="ECO:0000313" key="11">
    <source>
        <dbReference type="Proteomes" id="UP000695022"/>
    </source>
</evidence>
<keyword evidence="4 8" id="KW-0547">Nucleotide-binding</keyword>
<dbReference type="InterPro" id="IPR039028">
    <property type="entry name" value="BCKD/PDK"/>
</dbReference>
<keyword evidence="7 8" id="KW-0496">Mitochondrion</keyword>
<evidence type="ECO:0000256" key="3">
    <source>
        <dbReference type="ARBA" id="ARBA00022679"/>
    </source>
</evidence>
<keyword evidence="9" id="KW-0732">Signal</keyword>
<dbReference type="SUPFAM" id="SSF55874">
    <property type="entry name" value="ATPase domain of HSP90 chaperone/DNA topoisomerase II/histidine kinase"/>
    <property type="match status" value="1"/>
</dbReference>
<evidence type="ECO:0000256" key="4">
    <source>
        <dbReference type="ARBA" id="ARBA00022741"/>
    </source>
</evidence>
<organism evidence="11 12">
    <name type="scientific">Priapulus caudatus</name>
    <name type="common">Priapulid worm</name>
    <dbReference type="NCBI Taxonomy" id="37621"/>
    <lineage>
        <taxon>Eukaryota</taxon>
        <taxon>Metazoa</taxon>
        <taxon>Ecdysozoa</taxon>
        <taxon>Scalidophora</taxon>
        <taxon>Priapulida</taxon>
        <taxon>Priapulimorpha</taxon>
        <taxon>Priapulimorphida</taxon>
        <taxon>Priapulidae</taxon>
        <taxon>Priapulus</taxon>
    </lineage>
</organism>
<dbReference type="Proteomes" id="UP000695022">
    <property type="component" value="Unplaced"/>
</dbReference>
<accession>A0ABM1EEV7</accession>
<name>A0ABM1EEV7_PRICU</name>
<dbReference type="InterPro" id="IPR003594">
    <property type="entry name" value="HATPase_dom"/>
</dbReference>
<dbReference type="Gene3D" id="1.20.140.20">
    <property type="entry name" value="Alpha-ketoacid/pyruvate dehydrogenase kinase, N-terminal domain"/>
    <property type="match status" value="1"/>
</dbReference>
<keyword evidence="11" id="KW-1185">Reference proteome</keyword>
<evidence type="ECO:0000256" key="6">
    <source>
        <dbReference type="ARBA" id="ARBA00022840"/>
    </source>
</evidence>
<evidence type="ECO:0000313" key="12">
    <source>
        <dbReference type="RefSeq" id="XP_014670728.1"/>
    </source>
</evidence>
<sequence length="406" mass="45455">MNVTARTMPALLAASCPVRTALAATNLSSRSFTISLQEQPVVRPVSSFYNHAAVDIAASKPSVRLTPSAMLYSGKSADGSHLLRSAQYLHKELPVRIAHRINGFRGLPFIVGCNPNILQVHEMYIRAFQLLSQFPPVKDFVDEQKFTNLITELLDDHRDVVTMLAVGFRECRKHIQDEEMVRMFLDRTLTSRLGIRIIAEHHLLLHENKPGNVGIITVNMNLKKVIESWADFASNVCQHRYGKVPEVKLNGHLNASFPYIQQPLDYILPELLKNSMRSSIEKNDMNNVHPITVTIASNEVDFIMRFSDRGGGIPHQNLDKVMEYHFTTAAKEDQADSGNGLSTFLEVCNPDPHGGPMYGYGFGLPTSRAYAGYLGGSLEIQSMQGIGTDVYLRLRHIDAKHESFRI</sequence>
<keyword evidence="3 8" id="KW-0808">Transferase</keyword>
<comment type="subcellular location">
    <subcellularLocation>
        <location evidence="8">Mitochondrion matrix</location>
    </subcellularLocation>
</comment>
<protein>
    <recommendedName>
        <fullName evidence="8">Protein-serine/threonine kinase</fullName>
        <ecNumber evidence="8">2.7.11.-</ecNumber>
    </recommendedName>
</protein>
<keyword evidence="5 8" id="KW-0418">Kinase</keyword>
<evidence type="ECO:0000256" key="1">
    <source>
        <dbReference type="ARBA" id="ARBA00006155"/>
    </source>
</evidence>
<dbReference type="InterPro" id="IPR018955">
    <property type="entry name" value="BCDHK/PDK_N"/>
</dbReference>
<evidence type="ECO:0000259" key="10">
    <source>
        <dbReference type="PROSITE" id="PS50109"/>
    </source>
</evidence>
<dbReference type="InterPro" id="IPR036890">
    <property type="entry name" value="HATPase_C_sf"/>
</dbReference>
<keyword evidence="2" id="KW-0597">Phosphoprotein</keyword>